<sequence length="391" mass="45701">MQPEIKMKSPRIEVADALRGFAVLAIILIHNVEHFNLYFLPEWEPEFLKTINSYVWEGIFFFFGGKAYAIFALLFGFSFYIQFNNRQNVGKDFSMRFAWRLVLLFLFGLFNAVFYPGDILSLYAIVGFTIIPVRKLNDRIVMFIAAFFMLQPVEIGKIVYALFHPDFVPSSSLEYLWKNTLSGLMSESFLETVRINLLYGEPFSLLWAWDNGRFFQTSSLFMIGMLLGRNKRFLFSAENMKFWKRVLLIAVLVFIPVYLLRMYLSIPSFSEGVRIPLTVITGSLSNVFFMVILVSSFILLWYGSRLKKVQSHLVQYGRMSLTNYITQSILGSFIYFAYGLGMYQYLGSLFSLLTGIIIFVVQLCFCKWWLKHHKQGPFERLWHNLTWINSK</sequence>
<evidence type="ECO:0000313" key="3">
    <source>
        <dbReference type="EMBL" id="MCP9612462.1"/>
    </source>
</evidence>
<dbReference type="EMBL" id="JANDHW010000009">
    <property type="protein sequence ID" value="MCP9612462.1"/>
    <property type="molecule type" value="Genomic_DNA"/>
</dbReference>
<feature type="transmembrane region" description="Helical" evidence="1">
    <location>
        <begin position="116"/>
        <end position="133"/>
    </location>
</feature>
<reference evidence="3 4" key="1">
    <citation type="submission" date="2022-07" db="EMBL/GenBank/DDBJ databases">
        <title>Fecal culturing of patients with breast cancer.</title>
        <authorList>
            <person name="Teng N.M.Y."/>
            <person name="Kiu R."/>
            <person name="Evans R."/>
            <person name="Baker D.J."/>
            <person name="Zenner C."/>
            <person name="Robinson S.D."/>
            <person name="Hall L.J."/>
        </authorList>
    </citation>
    <scope>NUCLEOTIDE SEQUENCE [LARGE SCALE GENOMIC DNA]</scope>
    <source>
        <strain evidence="3 4">LH1063</strain>
    </source>
</reference>
<feature type="transmembrane region" description="Helical" evidence="1">
    <location>
        <begin position="324"/>
        <end position="343"/>
    </location>
</feature>
<gene>
    <name evidence="3" type="ORF">NMU02_10200</name>
</gene>
<evidence type="ECO:0000259" key="2">
    <source>
        <dbReference type="Pfam" id="PF04235"/>
    </source>
</evidence>
<keyword evidence="1" id="KW-0472">Membrane</keyword>
<dbReference type="InterPro" id="IPR052529">
    <property type="entry name" value="Bact_Transport_Assoc"/>
</dbReference>
<feature type="transmembrane region" description="Helical" evidence="1">
    <location>
        <begin position="284"/>
        <end position="303"/>
    </location>
</feature>
<feature type="domain" description="DUF418" evidence="2">
    <location>
        <begin position="228"/>
        <end position="388"/>
    </location>
</feature>
<comment type="caution">
    <text evidence="3">The sequence shown here is derived from an EMBL/GenBank/DDBJ whole genome shotgun (WGS) entry which is preliminary data.</text>
</comment>
<dbReference type="PANTHER" id="PTHR30590">
    <property type="entry name" value="INNER MEMBRANE PROTEIN"/>
    <property type="match status" value="1"/>
</dbReference>
<evidence type="ECO:0000256" key="1">
    <source>
        <dbReference type="SAM" id="Phobius"/>
    </source>
</evidence>
<keyword evidence="1" id="KW-1133">Transmembrane helix</keyword>
<organism evidence="3 4">
    <name type="scientific">Coprobacter tertius</name>
    <dbReference type="NCBI Taxonomy" id="2944915"/>
    <lineage>
        <taxon>Bacteria</taxon>
        <taxon>Pseudomonadati</taxon>
        <taxon>Bacteroidota</taxon>
        <taxon>Bacteroidia</taxon>
        <taxon>Bacteroidales</taxon>
        <taxon>Barnesiellaceae</taxon>
        <taxon>Coprobacter</taxon>
    </lineage>
</organism>
<name>A0ABT1MIM1_9BACT</name>
<feature type="transmembrane region" description="Helical" evidence="1">
    <location>
        <begin position="140"/>
        <end position="163"/>
    </location>
</feature>
<accession>A0ABT1MIM1</accession>
<protein>
    <submittedName>
        <fullName evidence="3">DUF418 domain-containing protein</fullName>
    </submittedName>
</protein>
<dbReference type="Pfam" id="PF04235">
    <property type="entry name" value="DUF418"/>
    <property type="match status" value="1"/>
</dbReference>
<dbReference type="PANTHER" id="PTHR30590:SF2">
    <property type="entry name" value="INNER MEMBRANE PROTEIN"/>
    <property type="match status" value="1"/>
</dbReference>
<keyword evidence="1" id="KW-0812">Transmembrane</keyword>
<proteinExistence type="predicted"/>
<feature type="transmembrane region" description="Helical" evidence="1">
    <location>
        <begin position="349"/>
        <end position="370"/>
    </location>
</feature>
<feature type="transmembrane region" description="Helical" evidence="1">
    <location>
        <begin position="59"/>
        <end position="81"/>
    </location>
</feature>
<feature type="transmembrane region" description="Helical" evidence="1">
    <location>
        <begin position="242"/>
        <end position="264"/>
    </location>
</feature>
<keyword evidence="4" id="KW-1185">Reference proteome</keyword>
<evidence type="ECO:0000313" key="4">
    <source>
        <dbReference type="Proteomes" id="UP001205603"/>
    </source>
</evidence>
<dbReference type="Proteomes" id="UP001205603">
    <property type="component" value="Unassembled WGS sequence"/>
</dbReference>
<feature type="transmembrane region" description="Helical" evidence="1">
    <location>
        <begin position="21"/>
        <end position="39"/>
    </location>
</feature>
<dbReference type="RefSeq" id="WP_255027767.1">
    <property type="nucleotide sequence ID" value="NZ_JANDHW010000009.1"/>
</dbReference>
<dbReference type="InterPro" id="IPR007349">
    <property type="entry name" value="DUF418"/>
</dbReference>